<feature type="transmembrane region" description="Helical" evidence="1">
    <location>
        <begin position="47"/>
        <end position="66"/>
    </location>
</feature>
<evidence type="ECO:0000259" key="2">
    <source>
        <dbReference type="Pfam" id="PF04608"/>
    </source>
</evidence>
<reference evidence="3 4" key="1">
    <citation type="submission" date="2019-02" db="EMBL/GenBank/DDBJ databases">
        <title>Deep-cultivation of Planctomycetes and their phenomic and genomic characterization uncovers novel biology.</title>
        <authorList>
            <person name="Wiegand S."/>
            <person name="Jogler M."/>
            <person name="Boedeker C."/>
            <person name="Pinto D."/>
            <person name="Vollmers J."/>
            <person name="Rivas-Marin E."/>
            <person name="Kohn T."/>
            <person name="Peeters S.H."/>
            <person name="Heuer A."/>
            <person name="Rast P."/>
            <person name="Oberbeckmann S."/>
            <person name="Bunk B."/>
            <person name="Jeske O."/>
            <person name="Meyerdierks A."/>
            <person name="Storesund J.E."/>
            <person name="Kallscheuer N."/>
            <person name="Luecker S."/>
            <person name="Lage O.M."/>
            <person name="Pohl T."/>
            <person name="Merkel B.J."/>
            <person name="Hornburger P."/>
            <person name="Mueller R.-W."/>
            <person name="Bruemmer F."/>
            <person name="Labrenz M."/>
            <person name="Spormann A.M."/>
            <person name="Op Den Camp H."/>
            <person name="Overmann J."/>
            <person name="Amann R."/>
            <person name="Jetten M.S.M."/>
            <person name="Mascher T."/>
            <person name="Medema M.H."/>
            <person name="Devos D.P."/>
            <person name="Kaster A.-K."/>
            <person name="Ovreas L."/>
            <person name="Rohde M."/>
            <person name="Galperin M.Y."/>
            <person name="Jogler C."/>
        </authorList>
    </citation>
    <scope>NUCLEOTIDE SEQUENCE [LARGE SCALE GENOMIC DNA]</scope>
    <source>
        <strain evidence="3 4">Mal64</strain>
    </source>
</reference>
<keyword evidence="1" id="KW-1133">Transmembrane helix</keyword>
<name>A0A5C5ZQJ7_9BACT</name>
<evidence type="ECO:0000313" key="4">
    <source>
        <dbReference type="Proteomes" id="UP000315440"/>
    </source>
</evidence>
<sequence>MAEAPRRTPAVWLATGLGVGLVSPTPGTVGALWGVPIFLAVSQLPSLGLQWVAMLALVALGVPICTRAGRDLGAGKDPQAIVWDEFTTVPIVLAVAPRGLPSVDTIAWLAAGFALHRIFDISKPFPCRRLELLPEGWGVMADDVMAAAYAAVVLATLAAMCPVV</sequence>
<keyword evidence="1" id="KW-0812">Transmembrane</keyword>
<dbReference type="EC" id="3.1.3.27" evidence="3"/>
<dbReference type="AlphaFoldDB" id="A0A5C5ZQJ7"/>
<keyword evidence="1" id="KW-0472">Membrane</keyword>
<dbReference type="PIRSF" id="PIRSF006162">
    <property type="entry name" value="PgpA"/>
    <property type="match status" value="1"/>
</dbReference>
<feature type="domain" description="YutG/PgpA" evidence="2">
    <location>
        <begin position="12"/>
        <end position="157"/>
    </location>
</feature>
<dbReference type="InterPro" id="IPR036681">
    <property type="entry name" value="PgpA-like_sf"/>
</dbReference>
<dbReference type="RefSeq" id="WP_146399726.1">
    <property type="nucleotide sequence ID" value="NZ_SJPQ01000002.1"/>
</dbReference>
<protein>
    <submittedName>
        <fullName evidence="3">Phosphatidylglycerophosphatase A</fullName>
        <ecNumber evidence="3">3.1.3.27</ecNumber>
    </submittedName>
</protein>
<dbReference type="OrthoDB" id="9804091at2"/>
<dbReference type="Pfam" id="PF04608">
    <property type="entry name" value="PgpA"/>
    <property type="match status" value="1"/>
</dbReference>
<gene>
    <name evidence="3" type="primary">pgpA</name>
    <name evidence="3" type="ORF">Mal64_20470</name>
</gene>
<comment type="caution">
    <text evidence="3">The sequence shown here is derived from an EMBL/GenBank/DDBJ whole genome shotgun (WGS) entry which is preliminary data.</text>
</comment>
<dbReference type="CDD" id="cd06971">
    <property type="entry name" value="PgpA"/>
    <property type="match status" value="1"/>
</dbReference>
<dbReference type="InterPro" id="IPR026037">
    <property type="entry name" value="PgpA"/>
</dbReference>
<dbReference type="PANTHER" id="PTHR36305">
    <property type="entry name" value="PHOSPHATIDYLGLYCEROPHOSPHATASE A"/>
    <property type="match status" value="1"/>
</dbReference>
<keyword evidence="4" id="KW-1185">Reference proteome</keyword>
<dbReference type="PANTHER" id="PTHR36305:SF1">
    <property type="entry name" value="PHOSPHATIDYLGLYCEROPHOSPHATASE A"/>
    <property type="match status" value="1"/>
</dbReference>
<dbReference type="EMBL" id="SJPQ01000002">
    <property type="protein sequence ID" value="TWT88563.1"/>
    <property type="molecule type" value="Genomic_DNA"/>
</dbReference>
<dbReference type="SUPFAM" id="SSF101307">
    <property type="entry name" value="YutG-like"/>
    <property type="match status" value="1"/>
</dbReference>
<dbReference type="GO" id="GO:0006629">
    <property type="term" value="P:lipid metabolic process"/>
    <property type="evidence" value="ECO:0007669"/>
    <property type="project" value="InterPro"/>
</dbReference>
<evidence type="ECO:0000256" key="1">
    <source>
        <dbReference type="SAM" id="Phobius"/>
    </source>
</evidence>
<evidence type="ECO:0000313" key="3">
    <source>
        <dbReference type="EMBL" id="TWT88563.1"/>
    </source>
</evidence>
<organism evidence="3 4">
    <name type="scientific">Pseudobythopirellula maris</name>
    <dbReference type="NCBI Taxonomy" id="2527991"/>
    <lineage>
        <taxon>Bacteria</taxon>
        <taxon>Pseudomonadati</taxon>
        <taxon>Planctomycetota</taxon>
        <taxon>Planctomycetia</taxon>
        <taxon>Pirellulales</taxon>
        <taxon>Lacipirellulaceae</taxon>
        <taxon>Pseudobythopirellula</taxon>
    </lineage>
</organism>
<dbReference type="Proteomes" id="UP000315440">
    <property type="component" value="Unassembled WGS sequence"/>
</dbReference>
<keyword evidence="3" id="KW-0378">Hydrolase</keyword>
<dbReference type="GO" id="GO:0008962">
    <property type="term" value="F:phosphatidylglycerophosphatase activity"/>
    <property type="evidence" value="ECO:0007669"/>
    <property type="project" value="UniProtKB-EC"/>
</dbReference>
<dbReference type="InterPro" id="IPR007686">
    <property type="entry name" value="YutG/PgpA"/>
</dbReference>
<accession>A0A5C5ZQJ7</accession>
<proteinExistence type="predicted"/>